<evidence type="ECO:0000313" key="4">
    <source>
        <dbReference type="Proteomes" id="UP000789396"/>
    </source>
</evidence>
<accession>A0A9N9P543</accession>
<evidence type="ECO:0000256" key="1">
    <source>
        <dbReference type="ARBA" id="ARBA00022898"/>
    </source>
</evidence>
<sequence length="127" mass="14662">MCAHEFIVDVRPFANSADIHAIDIAKRLQDYGFHSPTMSWPVSNTLMIEPTESESKAELDRFCDAMISIRKEIREIELGKQPKGDNVLTNSPHTIQTLVKPTWDKTYTREQAAFPIKSLRERKFWPT</sequence>
<dbReference type="Pfam" id="PF21478">
    <property type="entry name" value="GcvP2_C"/>
    <property type="match status" value="1"/>
</dbReference>
<dbReference type="InterPro" id="IPR015422">
    <property type="entry name" value="PyrdxlP-dep_Trfase_small"/>
</dbReference>
<gene>
    <name evidence="3" type="ORF">RFULGI_LOCUS16728</name>
</gene>
<dbReference type="OrthoDB" id="2429769at2759"/>
<proteinExistence type="predicted"/>
<dbReference type="GO" id="GO:0016594">
    <property type="term" value="F:glycine binding"/>
    <property type="evidence" value="ECO:0007669"/>
    <property type="project" value="TreeGrafter"/>
</dbReference>
<comment type="caution">
    <text evidence="3">The sequence shown here is derived from an EMBL/GenBank/DDBJ whole genome shotgun (WGS) entry which is preliminary data.</text>
</comment>
<dbReference type="AlphaFoldDB" id="A0A9N9P543"/>
<dbReference type="InterPro" id="IPR049316">
    <property type="entry name" value="GDC-P_C"/>
</dbReference>
<feature type="non-terminal residue" evidence="3">
    <location>
        <position position="127"/>
    </location>
</feature>
<organism evidence="3 4">
    <name type="scientific">Racocetra fulgida</name>
    <dbReference type="NCBI Taxonomy" id="60492"/>
    <lineage>
        <taxon>Eukaryota</taxon>
        <taxon>Fungi</taxon>
        <taxon>Fungi incertae sedis</taxon>
        <taxon>Mucoromycota</taxon>
        <taxon>Glomeromycotina</taxon>
        <taxon>Glomeromycetes</taxon>
        <taxon>Diversisporales</taxon>
        <taxon>Gigasporaceae</taxon>
        <taxon>Racocetra</taxon>
    </lineage>
</organism>
<dbReference type="InterPro" id="IPR020581">
    <property type="entry name" value="GDC_P"/>
</dbReference>
<dbReference type="GO" id="GO:0005739">
    <property type="term" value="C:mitochondrion"/>
    <property type="evidence" value="ECO:0007669"/>
    <property type="project" value="TreeGrafter"/>
</dbReference>
<dbReference type="GO" id="GO:0030170">
    <property type="term" value="F:pyridoxal phosphate binding"/>
    <property type="evidence" value="ECO:0007669"/>
    <property type="project" value="TreeGrafter"/>
</dbReference>
<dbReference type="GO" id="GO:0004375">
    <property type="term" value="F:glycine dehydrogenase (decarboxylating) activity"/>
    <property type="evidence" value="ECO:0007669"/>
    <property type="project" value="InterPro"/>
</dbReference>
<dbReference type="PANTHER" id="PTHR11773">
    <property type="entry name" value="GLYCINE DEHYDROGENASE, DECARBOXYLATING"/>
    <property type="match status" value="1"/>
</dbReference>
<dbReference type="GO" id="GO:0019464">
    <property type="term" value="P:glycine decarboxylation via glycine cleavage system"/>
    <property type="evidence" value="ECO:0007669"/>
    <property type="project" value="TreeGrafter"/>
</dbReference>
<protein>
    <submittedName>
        <fullName evidence="3">1137_t:CDS:1</fullName>
    </submittedName>
</protein>
<name>A0A9N9P543_9GLOM</name>
<dbReference type="GO" id="GO:0005960">
    <property type="term" value="C:glycine cleavage complex"/>
    <property type="evidence" value="ECO:0007669"/>
    <property type="project" value="TreeGrafter"/>
</dbReference>
<feature type="domain" description="Glycine dehydrogenase C-terminal" evidence="2">
    <location>
        <begin position="1"/>
        <end position="93"/>
    </location>
</feature>
<dbReference type="EMBL" id="CAJVPZ010061067">
    <property type="protein sequence ID" value="CAG8790806.1"/>
    <property type="molecule type" value="Genomic_DNA"/>
</dbReference>
<keyword evidence="4" id="KW-1185">Reference proteome</keyword>
<dbReference type="SUPFAM" id="SSF53383">
    <property type="entry name" value="PLP-dependent transferases"/>
    <property type="match status" value="1"/>
</dbReference>
<dbReference type="InterPro" id="IPR015424">
    <property type="entry name" value="PyrdxlP-dep_Trfase"/>
</dbReference>
<dbReference type="Gene3D" id="3.90.1150.10">
    <property type="entry name" value="Aspartate Aminotransferase, domain 1"/>
    <property type="match status" value="1"/>
</dbReference>
<dbReference type="PANTHER" id="PTHR11773:SF1">
    <property type="entry name" value="GLYCINE DEHYDROGENASE (DECARBOXYLATING), MITOCHONDRIAL"/>
    <property type="match status" value="1"/>
</dbReference>
<keyword evidence="1" id="KW-0663">Pyridoxal phosphate</keyword>
<reference evidence="3" key="1">
    <citation type="submission" date="2021-06" db="EMBL/GenBank/DDBJ databases">
        <authorList>
            <person name="Kallberg Y."/>
            <person name="Tangrot J."/>
            <person name="Rosling A."/>
        </authorList>
    </citation>
    <scope>NUCLEOTIDE SEQUENCE</scope>
    <source>
        <strain evidence="3">IN212</strain>
    </source>
</reference>
<evidence type="ECO:0000313" key="3">
    <source>
        <dbReference type="EMBL" id="CAG8790806.1"/>
    </source>
</evidence>
<dbReference type="Proteomes" id="UP000789396">
    <property type="component" value="Unassembled WGS sequence"/>
</dbReference>
<evidence type="ECO:0000259" key="2">
    <source>
        <dbReference type="Pfam" id="PF21478"/>
    </source>
</evidence>